<dbReference type="PROSITE" id="PS50089">
    <property type="entry name" value="ZF_RING_2"/>
    <property type="match status" value="1"/>
</dbReference>
<dbReference type="SMART" id="SM00336">
    <property type="entry name" value="BBOX"/>
    <property type="match status" value="1"/>
</dbReference>
<evidence type="ECO:0000256" key="9">
    <source>
        <dbReference type="PROSITE-ProRule" id="PRU00504"/>
    </source>
</evidence>
<dbReference type="SUPFAM" id="SSF57845">
    <property type="entry name" value="B-box zinc-binding domain"/>
    <property type="match status" value="1"/>
</dbReference>
<feature type="region of interest" description="Disordered" evidence="10">
    <location>
        <begin position="314"/>
        <end position="352"/>
    </location>
</feature>
<feature type="repeat" description="NHL" evidence="9">
    <location>
        <begin position="551"/>
        <end position="594"/>
    </location>
</feature>
<dbReference type="PANTHER" id="PTHR24104:SF50">
    <property type="entry name" value="SMP-30_GLUCONOLACTONASE_LRE-LIKE REGION DOMAIN-CONTAINING PROTEIN"/>
    <property type="match status" value="1"/>
</dbReference>
<dbReference type="FunFam" id="2.120.10.30:FF:000064">
    <property type="entry name" value="Uncharacterized protein"/>
    <property type="match status" value="1"/>
</dbReference>
<dbReference type="InterPro" id="IPR000315">
    <property type="entry name" value="Znf_B-box"/>
</dbReference>
<proteinExistence type="inferred from homology"/>
<dbReference type="PROSITE" id="PS50119">
    <property type="entry name" value="ZF_BBOX"/>
    <property type="match status" value="1"/>
</dbReference>
<feature type="repeat" description="NHL" evidence="9">
    <location>
        <begin position="522"/>
        <end position="547"/>
    </location>
</feature>
<dbReference type="GO" id="GO:0061630">
    <property type="term" value="F:ubiquitin protein ligase activity"/>
    <property type="evidence" value="ECO:0007669"/>
    <property type="project" value="UniProtKB-EC"/>
</dbReference>
<dbReference type="InterPro" id="IPR017907">
    <property type="entry name" value="Znf_RING_CS"/>
</dbReference>
<dbReference type="SUPFAM" id="SSF101898">
    <property type="entry name" value="NHL repeat"/>
    <property type="match status" value="1"/>
</dbReference>
<dbReference type="Gene3D" id="3.30.40.10">
    <property type="entry name" value="Zinc/RING finger domain, C3HC4 (zinc finger)"/>
    <property type="match status" value="1"/>
</dbReference>
<dbReference type="Gene3D" id="3.30.160.60">
    <property type="entry name" value="Classic Zinc Finger"/>
    <property type="match status" value="1"/>
</dbReference>
<dbReference type="EMBL" id="OV696704">
    <property type="protein sequence ID" value="CAH1252186.1"/>
    <property type="molecule type" value="Genomic_DNA"/>
</dbReference>
<dbReference type="CDD" id="cd05819">
    <property type="entry name" value="NHL"/>
    <property type="match status" value="1"/>
</dbReference>
<dbReference type="Proteomes" id="UP000838412">
    <property type="component" value="Chromosome 19"/>
</dbReference>
<feature type="compositionally biased region" description="Basic and acidic residues" evidence="10">
    <location>
        <begin position="320"/>
        <end position="335"/>
    </location>
</feature>
<dbReference type="Gene3D" id="2.120.10.30">
    <property type="entry name" value="TolB, C-terminal domain"/>
    <property type="match status" value="2"/>
</dbReference>
<reference evidence="13" key="1">
    <citation type="submission" date="2022-01" db="EMBL/GenBank/DDBJ databases">
        <authorList>
            <person name="Braso-Vives M."/>
        </authorList>
    </citation>
    <scope>NUCLEOTIDE SEQUENCE</scope>
</reference>
<dbReference type="InterPro" id="IPR018957">
    <property type="entry name" value="Znf_C3HC4_RING-type"/>
</dbReference>
<dbReference type="FunFam" id="3.30.40.10:FF:001790">
    <property type="entry name" value="Uncharacterized protein"/>
    <property type="match status" value="1"/>
</dbReference>
<protein>
    <recommendedName>
        <fullName evidence="3">RING-type E3 ubiquitin transferase</fullName>
        <ecNumber evidence="3">2.3.2.27</ecNumber>
    </recommendedName>
</protein>
<dbReference type="EC" id="2.3.2.27" evidence="3"/>
<gene>
    <name evidence="13" type="primary">TRIM2</name>
    <name evidence="13" type="ORF">BLAG_LOCUS12335</name>
</gene>
<sequence>MATMDPGKQEISLLGGILSCGICGGSKEKELKASVCLHLFCEDCLREKAGEDGAFPCPRCKKAVALPTGGVDGLENSLWVHDVRRALESRPAAPDSPPAIREGSCEHPVENARIFCENCDKAICEDCVQDPNPHKGHQVRLLSDAIKRKQGEVQTVISSCLVGVSNGGATLNKLDASDRTLRARRDKLVKEIEKEAQVLIDRIVARRERLGADVEATYNEKSRLLQEKRSETIETVAHLLHAVEKAETSCKEDNYLRLSGAKSDMIHLSQRLIHVTAEIDLDAFELGLKFTSKGIPEDEAFRIGRVEDLPVIRRVSSDSTDSRDDGPVDANENRAKNGVILNGNNNGDKNGVAENSDETVLAEHREEHCRTSDRSVMIGRAGTKQQQFNHPCGLAVSEDDVIFVADTENKRIQVLNSDGEFVRVMPTLSKTWLGRNTEHAPVWLAVSPEGNLYVTYQRKPGVDVFQEDGAFVTSFARNVKSSRVTISPLDGNMVVGSESGIRIFTSDGQAQKAFSGPAFLGGVAVSPQGDILVSDRREHCIKVYRPDGKLQRTLSGWGEKEGQCYSPRGICVDRRGNVIVADRDNGRVQMFNSSGKFLRVLGTRADGLDRPEEVALLSDGRIVVLDSVHQCLFIISP</sequence>
<dbReference type="SUPFAM" id="SSF57850">
    <property type="entry name" value="RING/U-box"/>
    <property type="match status" value="1"/>
</dbReference>
<dbReference type="Pfam" id="PF00643">
    <property type="entry name" value="zf-B_box"/>
    <property type="match status" value="1"/>
</dbReference>
<dbReference type="PROSITE" id="PS00518">
    <property type="entry name" value="ZF_RING_1"/>
    <property type="match status" value="1"/>
</dbReference>
<evidence type="ECO:0000256" key="1">
    <source>
        <dbReference type="ARBA" id="ARBA00000900"/>
    </source>
</evidence>
<dbReference type="GO" id="GO:0000209">
    <property type="term" value="P:protein polyubiquitination"/>
    <property type="evidence" value="ECO:0007669"/>
    <property type="project" value="TreeGrafter"/>
</dbReference>
<feature type="repeat" description="NHL" evidence="9">
    <location>
        <begin position="378"/>
        <end position="418"/>
    </location>
</feature>
<evidence type="ECO:0000259" key="12">
    <source>
        <dbReference type="PROSITE" id="PS50119"/>
    </source>
</evidence>
<evidence type="ECO:0000256" key="3">
    <source>
        <dbReference type="ARBA" id="ARBA00012483"/>
    </source>
</evidence>
<evidence type="ECO:0000256" key="6">
    <source>
        <dbReference type="ARBA" id="ARBA00022771"/>
    </source>
</evidence>
<evidence type="ECO:0000256" key="2">
    <source>
        <dbReference type="ARBA" id="ARBA00008518"/>
    </source>
</evidence>
<feature type="domain" description="RING-type" evidence="11">
    <location>
        <begin position="20"/>
        <end position="61"/>
    </location>
</feature>
<dbReference type="InterPro" id="IPR013083">
    <property type="entry name" value="Znf_RING/FYVE/PHD"/>
</dbReference>
<evidence type="ECO:0000313" key="14">
    <source>
        <dbReference type="Proteomes" id="UP000838412"/>
    </source>
</evidence>
<dbReference type="GO" id="GO:0043161">
    <property type="term" value="P:proteasome-mediated ubiquitin-dependent protein catabolic process"/>
    <property type="evidence" value="ECO:0007669"/>
    <property type="project" value="TreeGrafter"/>
</dbReference>
<dbReference type="GO" id="GO:0008270">
    <property type="term" value="F:zinc ion binding"/>
    <property type="evidence" value="ECO:0007669"/>
    <property type="project" value="UniProtKB-KW"/>
</dbReference>
<feature type="domain" description="B box-type" evidence="12">
    <location>
        <begin position="106"/>
        <end position="142"/>
    </location>
</feature>
<evidence type="ECO:0000256" key="7">
    <source>
        <dbReference type="ARBA" id="ARBA00022833"/>
    </source>
</evidence>
<keyword evidence="4" id="KW-0479">Metal-binding</keyword>
<keyword evidence="14" id="KW-1185">Reference proteome</keyword>
<comment type="similarity">
    <text evidence="2">Belongs to the TRIM/RBCC family.</text>
</comment>
<dbReference type="InterPro" id="IPR011042">
    <property type="entry name" value="6-blade_b-propeller_TolB-like"/>
</dbReference>
<dbReference type="AlphaFoldDB" id="A0A8K0EL24"/>
<evidence type="ECO:0000256" key="10">
    <source>
        <dbReference type="SAM" id="MobiDB-lite"/>
    </source>
</evidence>
<evidence type="ECO:0000256" key="8">
    <source>
        <dbReference type="PROSITE-ProRule" id="PRU00024"/>
    </source>
</evidence>
<dbReference type="SMART" id="SM00184">
    <property type="entry name" value="RING"/>
    <property type="match status" value="1"/>
</dbReference>
<dbReference type="InterPro" id="IPR001841">
    <property type="entry name" value="Znf_RING"/>
</dbReference>
<dbReference type="PROSITE" id="PS51125">
    <property type="entry name" value="NHL"/>
    <property type="match status" value="3"/>
</dbReference>
<dbReference type="Pfam" id="PF01436">
    <property type="entry name" value="NHL"/>
    <property type="match status" value="3"/>
</dbReference>
<keyword evidence="6 8" id="KW-0863">Zinc-finger</keyword>
<dbReference type="PANTHER" id="PTHR24104">
    <property type="entry name" value="E3 UBIQUITIN-PROTEIN LIGASE NHLRC1-RELATED"/>
    <property type="match status" value="1"/>
</dbReference>
<dbReference type="OrthoDB" id="252722at2759"/>
<keyword evidence="7" id="KW-0862">Zinc</keyword>
<name>A0A8K0EL24_BRALA</name>
<comment type="catalytic activity">
    <reaction evidence="1">
        <text>S-ubiquitinyl-[E2 ubiquitin-conjugating enzyme]-L-cysteine + [acceptor protein]-L-lysine = [E2 ubiquitin-conjugating enzyme]-L-cysteine + N(6)-ubiquitinyl-[acceptor protein]-L-lysine.</text>
        <dbReference type="EC" id="2.3.2.27"/>
    </reaction>
</comment>
<keyword evidence="5" id="KW-0677">Repeat</keyword>
<organism evidence="13 14">
    <name type="scientific">Branchiostoma lanceolatum</name>
    <name type="common">Common lancelet</name>
    <name type="synonym">Amphioxus lanceolatum</name>
    <dbReference type="NCBI Taxonomy" id="7740"/>
    <lineage>
        <taxon>Eukaryota</taxon>
        <taxon>Metazoa</taxon>
        <taxon>Chordata</taxon>
        <taxon>Cephalochordata</taxon>
        <taxon>Leptocardii</taxon>
        <taxon>Amphioxiformes</taxon>
        <taxon>Branchiostomatidae</taxon>
        <taxon>Branchiostoma</taxon>
    </lineage>
</organism>
<dbReference type="InterPro" id="IPR050952">
    <property type="entry name" value="TRIM-NHL_E3_ligases"/>
</dbReference>
<evidence type="ECO:0000256" key="5">
    <source>
        <dbReference type="ARBA" id="ARBA00022737"/>
    </source>
</evidence>
<evidence type="ECO:0000256" key="4">
    <source>
        <dbReference type="ARBA" id="ARBA00022723"/>
    </source>
</evidence>
<evidence type="ECO:0000313" key="13">
    <source>
        <dbReference type="EMBL" id="CAH1252186.1"/>
    </source>
</evidence>
<dbReference type="Pfam" id="PF00097">
    <property type="entry name" value="zf-C3HC4"/>
    <property type="match status" value="1"/>
</dbReference>
<dbReference type="InterPro" id="IPR001258">
    <property type="entry name" value="NHL_repeat"/>
</dbReference>
<dbReference type="FunFam" id="2.120.10.30:FF:000206">
    <property type="entry name" value="Predicted protein"/>
    <property type="match status" value="1"/>
</dbReference>
<accession>A0A8K0EL24</accession>
<evidence type="ECO:0000259" key="11">
    <source>
        <dbReference type="PROSITE" id="PS50089"/>
    </source>
</evidence>